<proteinExistence type="predicted"/>
<evidence type="ECO:0000256" key="1">
    <source>
        <dbReference type="SAM" id="MobiDB-lite"/>
    </source>
</evidence>
<accession>A0ABV3PAU9</accession>
<reference evidence="3 4" key="1">
    <citation type="submission" date="2024-07" db="EMBL/GenBank/DDBJ databases">
        <authorList>
            <person name="Thanompreechachai J."/>
            <person name="Duangmal K."/>
        </authorList>
    </citation>
    <scope>NUCLEOTIDE SEQUENCE [LARGE SCALE GENOMIC DNA]</scope>
    <source>
        <strain evidence="3 4">KCTC 19886</strain>
    </source>
</reference>
<name>A0ABV3PAU9_9ACTN</name>
<feature type="transmembrane region" description="Helical" evidence="2">
    <location>
        <begin position="159"/>
        <end position="183"/>
    </location>
</feature>
<organism evidence="3 4">
    <name type="scientific">Kineococcus endophyticus</name>
    <dbReference type="NCBI Taxonomy" id="1181883"/>
    <lineage>
        <taxon>Bacteria</taxon>
        <taxon>Bacillati</taxon>
        <taxon>Actinomycetota</taxon>
        <taxon>Actinomycetes</taxon>
        <taxon>Kineosporiales</taxon>
        <taxon>Kineosporiaceae</taxon>
        <taxon>Kineococcus</taxon>
    </lineage>
</organism>
<dbReference type="Proteomes" id="UP001555826">
    <property type="component" value="Unassembled WGS sequence"/>
</dbReference>
<keyword evidence="4" id="KW-1185">Reference proteome</keyword>
<feature type="region of interest" description="Disordered" evidence="1">
    <location>
        <begin position="186"/>
        <end position="213"/>
    </location>
</feature>
<keyword evidence="2" id="KW-0812">Transmembrane</keyword>
<feature type="transmembrane region" description="Helical" evidence="2">
    <location>
        <begin position="96"/>
        <end position="121"/>
    </location>
</feature>
<evidence type="ECO:0000313" key="3">
    <source>
        <dbReference type="EMBL" id="MEW9266635.1"/>
    </source>
</evidence>
<dbReference type="EMBL" id="JBFNQN010000012">
    <property type="protein sequence ID" value="MEW9266635.1"/>
    <property type="molecule type" value="Genomic_DNA"/>
</dbReference>
<protein>
    <recommendedName>
        <fullName evidence="5">Chemotaxis protein</fullName>
    </recommendedName>
</protein>
<evidence type="ECO:0000256" key="2">
    <source>
        <dbReference type="SAM" id="Phobius"/>
    </source>
</evidence>
<comment type="caution">
    <text evidence="3">The sequence shown here is derived from an EMBL/GenBank/DDBJ whole genome shotgun (WGS) entry which is preliminary data.</text>
</comment>
<gene>
    <name evidence="3" type="ORF">AB1207_17940</name>
</gene>
<feature type="transmembrane region" description="Helical" evidence="2">
    <location>
        <begin position="133"/>
        <end position="153"/>
    </location>
</feature>
<keyword evidence="2" id="KW-0472">Membrane</keyword>
<evidence type="ECO:0008006" key="5">
    <source>
        <dbReference type="Google" id="ProtNLM"/>
    </source>
</evidence>
<dbReference type="RefSeq" id="WP_367639770.1">
    <property type="nucleotide sequence ID" value="NZ_JBFNQN010000012.1"/>
</dbReference>
<keyword evidence="2" id="KW-1133">Transmembrane helix</keyword>
<sequence length="311" mass="32351">MDIAWVEAVRLARANRSRSEELEDRHAALVTRAERESRAQEQQRREVHDEVLVPFRDVFSRLKNVDLAELAGIDLPTAGAAPQVEVTQVRLNALHAIGALAGGLGAGVGAGAGAFVAAGAFGVASTGTAISGLSGAAATSATLAALGGGSLAAGGGGVALGTIVLGGLVAAPALAATVGVLTWQGRRQRDRQRDGGRQLDAAEADLEQSERRTSTVLRRSREVRSLLDELRGEAITSVDELSVLVERDDDYSAYSPEDRARVASTVSLVTTTITVMGTALVGADGEVTELSGEVTADAHRRLRELREQVSS</sequence>
<evidence type="ECO:0000313" key="4">
    <source>
        <dbReference type="Proteomes" id="UP001555826"/>
    </source>
</evidence>